<keyword evidence="7" id="KW-1185">Reference proteome</keyword>
<feature type="domain" description="Protein FecR C-terminal" evidence="3">
    <location>
        <begin position="257"/>
        <end position="323"/>
    </location>
</feature>
<dbReference type="Proteomes" id="UP000060345">
    <property type="component" value="Chromosome 2"/>
</dbReference>
<dbReference type="InterPro" id="IPR006860">
    <property type="entry name" value="FecR"/>
</dbReference>
<proteinExistence type="predicted"/>
<dbReference type="RefSeq" id="WP_025077417.1">
    <property type="nucleotide sequence ID" value="NZ_BAKO01000001.1"/>
</dbReference>
<name>A0A0K1NL71_9BACT</name>
<keyword evidence="1" id="KW-1133">Transmembrane helix</keyword>
<evidence type="ECO:0000313" key="7">
    <source>
        <dbReference type="Proteomes" id="UP000682005"/>
    </source>
</evidence>
<organism evidence="4 6">
    <name type="scientific">Prevotella fusca JCM 17724</name>
    <dbReference type="NCBI Taxonomy" id="1236517"/>
    <lineage>
        <taxon>Bacteria</taxon>
        <taxon>Pseudomonadati</taxon>
        <taxon>Bacteroidota</taxon>
        <taxon>Bacteroidia</taxon>
        <taxon>Bacteroidales</taxon>
        <taxon>Prevotellaceae</taxon>
        <taxon>Prevotella</taxon>
    </lineage>
</organism>
<accession>A0A0K1NL71</accession>
<evidence type="ECO:0000313" key="6">
    <source>
        <dbReference type="Proteomes" id="UP000060345"/>
    </source>
</evidence>
<dbReference type="Pfam" id="PF16344">
    <property type="entry name" value="FecR_C"/>
    <property type="match status" value="1"/>
</dbReference>
<dbReference type="PANTHER" id="PTHR30273">
    <property type="entry name" value="PERIPLASMIC SIGNAL SENSOR AND SIGMA FACTOR ACTIVATOR FECR-RELATED"/>
    <property type="match status" value="1"/>
</dbReference>
<evidence type="ECO:0000259" key="3">
    <source>
        <dbReference type="Pfam" id="PF16344"/>
    </source>
</evidence>
<dbReference type="PANTHER" id="PTHR30273:SF2">
    <property type="entry name" value="PROTEIN FECR"/>
    <property type="match status" value="1"/>
</dbReference>
<dbReference type="EMBL" id="CP012075">
    <property type="protein sequence ID" value="AKU69795.1"/>
    <property type="molecule type" value="Genomic_DNA"/>
</dbReference>
<dbReference type="Proteomes" id="UP000682005">
    <property type="component" value="Chromosome 2"/>
</dbReference>
<evidence type="ECO:0000313" key="5">
    <source>
        <dbReference type="EMBL" id="QUB85407.1"/>
    </source>
</evidence>
<feature type="transmembrane region" description="Helical" evidence="1">
    <location>
        <begin position="86"/>
        <end position="109"/>
    </location>
</feature>
<dbReference type="InterPro" id="IPR032508">
    <property type="entry name" value="FecR_C"/>
</dbReference>
<reference evidence="4 6" key="1">
    <citation type="submission" date="2015-07" db="EMBL/GenBank/DDBJ databases">
        <authorList>
            <person name="Noorani M."/>
        </authorList>
    </citation>
    <scope>NUCLEOTIDE SEQUENCE [LARGE SCALE GENOMIC DNA]</scope>
    <source>
        <strain evidence="4 6">W1435</strain>
    </source>
</reference>
<evidence type="ECO:0000259" key="2">
    <source>
        <dbReference type="Pfam" id="PF04773"/>
    </source>
</evidence>
<dbReference type="KEGG" id="pfus:ADJ77_07930"/>
<dbReference type="Pfam" id="PF04773">
    <property type="entry name" value="FecR"/>
    <property type="match status" value="1"/>
</dbReference>
<dbReference type="Gene3D" id="3.55.50.30">
    <property type="match status" value="1"/>
</dbReference>
<dbReference type="eggNOG" id="COG3712">
    <property type="taxonomic scope" value="Bacteria"/>
</dbReference>
<keyword evidence="1" id="KW-0472">Membrane</keyword>
<sequence>MSDINNKITKDYLTGKATDREMEQLAEWLAHSEENRKDFFGMELAYHLGKPNPLATSEKIEEAEARLFNQIDAYEKQKRSKGTFHFLRYAAAILMAVLMIGGGLFAYLYRSEKTITVAALNEIKKVTLPDQSTVWLNKGATISYADNFEGDERKVNLKGEALFHVTKNAEKPFIVNSDGASAKVLGTTFNFNGQSAEGREVISLIEGKLEVTGLNGQGKVILHPNQKATVSKDSKSIKTENEYAAVDAVWRDNMIPFNNMQVKEIAHILEQLYDYKIIVDSKLDNKKTYTGVIKKNKDIRNVLDGLSYTISFHYTINNKEITLSE</sequence>
<protein>
    <submittedName>
        <fullName evidence="4">Anti-sigma factor</fullName>
    </submittedName>
    <submittedName>
        <fullName evidence="5">FecR domain-containing protein</fullName>
    </submittedName>
</protein>
<dbReference type="AlphaFoldDB" id="A0A0K1NL71"/>
<evidence type="ECO:0000313" key="4">
    <source>
        <dbReference type="EMBL" id="AKU69795.1"/>
    </source>
</evidence>
<keyword evidence="1" id="KW-0812">Transmembrane</keyword>
<dbReference type="OrthoDB" id="1098987at2"/>
<dbReference type="InterPro" id="IPR012373">
    <property type="entry name" value="Ferrdict_sens_TM"/>
</dbReference>
<dbReference type="Gene3D" id="2.60.120.1440">
    <property type="match status" value="1"/>
</dbReference>
<dbReference type="EMBL" id="CP072369">
    <property type="protein sequence ID" value="QUB85407.1"/>
    <property type="molecule type" value="Genomic_DNA"/>
</dbReference>
<evidence type="ECO:0000256" key="1">
    <source>
        <dbReference type="SAM" id="Phobius"/>
    </source>
</evidence>
<feature type="domain" description="FecR protein" evidence="2">
    <location>
        <begin position="121"/>
        <end position="209"/>
    </location>
</feature>
<gene>
    <name evidence="4" type="ORF">ADJ77_07930</name>
    <name evidence="5" type="ORF">J5A51_03790</name>
</gene>
<reference evidence="5 7" key="2">
    <citation type="submission" date="2021-03" db="EMBL/GenBank/DDBJ databases">
        <title>Human Oral Microbial Genomes.</title>
        <authorList>
            <person name="Johnston C.D."/>
            <person name="Chen T."/>
            <person name="Dewhirst F.E."/>
        </authorList>
    </citation>
    <scope>NUCLEOTIDE SEQUENCE [LARGE SCALE GENOMIC DNA]</scope>
    <source>
        <strain evidence="5 7">W1435</strain>
    </source>
</reference>
<dbReference type="STRING" id="1236517.ADJ77_07930"/>
<dbReference type="PIRSF" id="PIRSF018266">
    <property type="entry name" value="FecR"/>
    <property type="match status" value="1"/>
</dbReference>
<dbReference type="GO" id="GO:0016989">
    <property type="term" value="F:sigma factor antagonist activity"/>
    <property type="evidence" value="ECO:0007669"/>
    <property type="project" value="TreeGrafter"/>
</dbReference>